<sequence>MDSLTEQQMKDTLKVIESSIVNCEKIQPKLKEGSPSFSLSKNRIKALYIAQNLLLNKTCSYSKEDLEQAIAQITSIKNKSTSGLSRAKEGSSTYTRFSNLIRAMNIILAHLNEAMKTAKESC</sequence>
<evidence type="ECO:0000313" key="2">
    <source>
        <dbReference type="Proteomes" id="UP001432099"/>
    </source>
</evidence>
<dbReference type="EMBL" id="AP028127">
    <property type="protein sequence ID" value="BEH90935.1"/>
    <property type="molecule type" value="Genomic_DNA"/>
</dbReference>
<protein>
    <submittedName>
        <fullName evidence="1">Uncharacterized protein</fullName>
    </submittedName>
</protein>
<proteinExistence type="predicted"/>
<dbReference type="Proteomes" id="UP001432099">
    <property type="component" value="Chromosome"/>
</dbReference>
<accession>A0ABM8II76</accession>
<organism evidence="1 2">
    <name type="scientific">Turicibacter faecis</name>
    <dbReference type="NCBI Taxonomy" id="2963365"/>
    <lineage>
        <taxon>Bacteria</taxon>
        <taxon>Bacillati</taxon>
        <taxon>Bacillota</taxon>
        <taxon>Erysipelotrichia</taxon>
        <taxon>Erysipelotrichales</taxon>
        <taxon>Turicibacteraceae</taxon>
        <taxon>Turicibacter</taxon>
    </lineage>
</organism>
<gene>
    <name evidence="1" type="ORF">T23_10370</name>
</gene>
<dbReference type="RefSeq" id="WP_161831296.1">
    <property type="nucleotide sequence ID" value="NZ_AP028127.1"/>
</dbReference>
<evidence type="ECO:0000313" key="1">
    <source>
        <dbReference type="EMBL" id="BEH90935.1"/>
    </source>
</evidence>
<reference evidence="1" key="1">
    <citation type="journal article" date="2024" name="Int. J. Syst. Evol. Microbiol.">
        <title>Turicibacter faecis sp. nov., isolated from faeces of heart failure mouse model.</title>
        <authorList>
            <person name="Imamura Y."/>
            <person name="Motooka D."/>
            <person name="Nakajima Y."/>
            <person name="Ito S."/>
            <person name="Kitakaze M."/>
            <person name="Iida T."/>
            <person name="Nakamura S."/>
        </authorList>
    </citation>
    <scope>NUCLEOTIDE SEQUENCE</scope>
    <source>
        <strain evidence="1">TC023</strain>
    </source>
</reference>
<name>A0ABM8II76_9FIRM</name>
<keyword evidence="2" id="KW-1185">Reference proteome</keyword>